<evidence type="ECO:0008006" key="4">
    <source>
        <dbReference type="Google" id="ProtNLM"/>
    </source>
</evidence>
<dbReference type="Proteomes" id="UP000789595">
    <property type="component" value="Unassembled WGS sequence"/>
</dbReference>
<evidence type="ECO:0000313" key="3">
    <source>
        <dbReference type="Proteomes" id="UP000789595"/>
    </source>
</evidence>
<keyword evidence="1" id="KW-0732">Signal</keyword>
<feature type="signal peptide" evidence="1">
    <location>
        <begin position="1"/>
        <end position="16"/>
    </location>
</feature>
<dbReference type="AlphaFoldDB" id="A0A8J2SII2"/>
<reference evidence="2" key="1">
    <citation type="submission" date="2021-11" db="EMBL/GenBank/DDBJ databases">
        <authorList>
            <consortium name="Genoscope - CEA"/>
            <person name="William W."/>
        </authorList>
    </citation>
    <scope>NUCLEOTIDE SEQUENCE</scope>
</reference>
<dbReference type="EMBL" id="CAKKNE010000002">
    <property type="protein sequence ID" value="CAH0367277.1"/>
    <property type="molecule type" value="Genomic_DNA"/>
</dbReference>
<dbReference type="Pfam" id="PF11211">
    <property type="entry name" value="DUF2997"/>
    <property type="match status" value="1"/>
</dbReference>
<dbReference type="InterPro" id="IPR021375">
    <property type="entry name" value="DUF2997"/>
</dbReference>
<organism evidence="2 3">
    <name type="scientific">Pelagomonas calceolata</name>
    <dbReference type="NCBI Taxonomy" id="35677"/>
    <lineage>
        <taxon>Eukaryota</taxon>
        <taxon>Sar</taxon>
        <taxon>Stramenopiles</taxon>
        <taxon>Ochrophyta</taxon>
        <taxon>Pelagophyceae</taxon>
        <taxon>Pelagomonadales</taxon>
        <taxon>Pelagomonadaceae</taxon>
        <taxon>Pelagomonas</taxon>
    </lineage>
</organism>
<evidence type="ECO:0000313" key="2">
    <source>
        <dbReference type="EMBL" id="CAH0367277.1"/>
    </source>
</evidence>
<keyword evidence="3" id="KW-1185">Reference proteome</keyword>
<gene>
    <name evidence="2" type="ORF">PECAL_2P02910</name>
</gene>
<sequence length="103" mass="11602">MARTLALALLCGTAVAFGGPRHTARPRRRTALNGETVRVKFRIYPDGRVEETVSGIRGSDCTKVTEELNEKLGKVTQTKPTEEMFQEKVDVKTEVFDQNFSEW</sequence>
<evidence type="ECO:0000256" key="1">
    <source>
        <dbReference type="SAM" id="SignalP"/>
    </source>
</evidence>
<name>A0A8J2SII2_9STRA</name>
<protein>
    <recommendedName>
        <fullName evidence="4">DUF2997 domain-containing protein</fullName>
    </recommendedName>
</protein>
<comment type="caution">
    <text evidence="2">The sequence shown here is derived from an EMBL/GenBank/DDBJ whole genome shotgun (WGS) entry which is preliminary data.</text>
</comment>
<feature type="chain" id="PRO_5035269509" description="DUF2997 domain-containing protein" evidence="1">
    <location>
        <begin position="17"/>
        <end position="103"/>
    </location>
</feature>
<accession>A0A8J2SII2</accession>
<dbReference type="OrthoDB" id="41685at2759"/>
<proteinExistence type="predicted"/>